<dbReference type="EC" id="3.1.-.-" evidence="7"/>
<evidence type="ECO:0000256" key="1">
    <source>
        <dbReference type="ARBA" id="ARBA00010875"/>
    </source>
</evidence>
<evidence type="ECO:0000256" key="4">
    <source>
        <dbReference type="ARBA" id="ARBA00022759"/>
    </source>
</evidence>
<dbReference type="InterPro" id="IPR020549">
    <property type="entry name" value="YbeY_CS"/>
</dbReference>
<feature type="binding site" evidence="7">
    <location>
        <position position="116"/>
    </location>
    <ligand>
        <name>Zn(2+)</name>
        <dbReference type="ChEBI" id="CHEBI:29105"/>
        <note>catalytic</note>
    </ligand>
</feature>
<keyword evidence="6 7" id="KW-0862">Zinc</keyword>
<dbReference type="RefSeq" id="WP_307350417.1">
    <property type="nucleotide sequence ID" value="NZ_JAUSVS010000006.1"/>
</dbReference>
<name>A0ABU0IT76_9CAUL</name>
<comment type="similarity">
    <text evidence="1 7">Belongs to the endoribonuclease YbeY family.</text>
</comment>
<dbReference type="SUPFAM" id="SSF55486">
    <property type="entry name" value="Metalloproteases ('zincins'), catalytic domain"/>
    <property type="match status" value="1"/>
</dbReference>
<evidence type="ECO:0000256" key="7">
    <source>
        <dbReference type="HAMAP-Rule" id="MF_00009"/>
    </source>
</evidence>
<feature type="binding site" evidence="7">
    <location>
        <position position="110"/>
    </location>
    <ligand>
        <name>Zn(2+)</name>
        <dbReference type="ChEBI" id="CHEBI:29105"/>
        <note>catalytic</note>
    </ligand>
</feature>
<keyword evidence="7" id="KW-0963">Cytoplasm</keyword>
<evidence type="ECO:0000256" key="5">
    <source>
        <dbReference type="ARBA" id="ARBA00022801"/>
    </source>
</evidence>
<keyword evidence="7" id="KW-0698">rRNA processing</keyword>
<keyword evidence="3 7" id="KW-0479">Metal-binding</keyword>
<organism evidence="8 9">
    <name type="scientific">Caulobacter ginsengisoli</name>
    <dbReference type="NCBI Taxonomy" id="400775"/>
    <lineage>
        <taxon>Bacteria</taxon>
        <taxon>Pseudomonadati</taxon>
        <taxon>Pseudomonadota</taxon>
        <taxon>Alphaproteobacteria</taxon>
        <taxon>Caulobacterales</taxon>
        <taxon>Caulobacteraceae</taxon>
        <taxon>Caulobacter</taxon>
    </lineage>
</organism>
<keyword evidence="2 7" id="KW-0540">Nuclease</keyword>
<reference evidence="8 9" key="1">
    <citation type="submission" date="2023-07" db="EMBL/GenBank/DDBJ databases">
        <title>Genomic Encyclopedia of Type Strains, Phase IV (KMG-IV): sequencing the most valuable type-strain genomes for metagenomic binning, comparative biology and taxonomic classification.</title>
        <authorList>
            <person name="Goeker M."/>
        </authorList>
    </citation>
    <scope>NUCLEOTIDE SEQUENCE [LARGE SCALE GENOMIC DNA]</scope>
    <source>
        <strain evidence="8 9">DSM 18695</strain>
    </source>
</reference>
<comment type="subcellular location">
    <subcellularLocation>
        <location evidence="7">Cytoplasm</location>
    </subcellularLocation>
</comment>
<dbReference type="Pfam" id="PF02130">
    <property type="entry name" value="YbeY"/>
    <property type="match status" value="1"/>
</dbReference>
<dbReference type="InterPro" id="IPR002036">
    <property type="entry name" value="YbeY"/>
</dbReference>
<dbReference type="PANTHER" id="PTHR46986">
    <property type="entry name" value="ENDORIBONUCLEASE YBEY, CHLOROPLASTIC"/>
    <property type="match status" value="1"/>
</dbReference>
<proteinExistence type="inferred from homology"/>
<dbReference type="NCBIfam" id="TIGR00043">
    <property type="entry name" value="rRNA maturation RNase YbeY"/>
    <property type="match status" value="1"/>
</dbReference>
<dbReference type="HAMAP" id="MF_00009">
    <property type="entry name" value="Endoribonucl_YbeY"/>
    <property type="match status" value="1"/>
</dbReference>
<keyword evidence="7" id="KW-0690">Ribosome biogenesis</keyword>
<protein>
    <recommendedName>
        <fullName evidence="7">Endoribonuclease YbeY</fullName>
        <ecNumber evidence="7">3.1.-.-</ecNumber>
    </recommendedName>
</protein>
<evidence type="ECO:0000256" key="6">
    <source>
        <dbReference type="ARBA" id="ARBA00022833"/>
    </source>
</evidence>
<dbReference type="Proteomes" id="UP001228905">
    <property type="component" value="Unassembled WGS sequence"/>
</dbReference>
<dbReference type="Gene3D" id="3.40.390.30">
    <property type="entry name" value="Metalloproteases ('zincins'), catalytic domain"/>
    <property type="match status" value="1"/>
</dbReference>
<evidence type="ECO:0000313" key="8">
    <source>
        <dbReference type="EMBL" id="MDQ0465204.1"/>
    </source>
</evidence>
<comment type="cofactor">
    <cofactor evidence="7">
        <name>Zn(2+)</name>
        <dbReference type="ChEBI" id="CHEBI:29105"/>
    </cofactor>
    <text evidence="7">Binds 1 zinc ion.</text>
</comment>
<gene>
    <name evidence="7" type="primary">ybeY</name>
    <name evidence="8" type="ORF">QO010_002991</name>
</gene>
<keyword evidence="5 7" id="KW-0378">Hydrolase</keyword>
<evidence type="ECO:0000256" key="3">
    <source>
        <dbReference type="ARBA" id="ARBA00022723"/>
    </source>
</evidence>
<dbReference type="PANTHER" id="PTHR46986:SF1">
    <property type="entry name" value="ENDORIBONUCLEASE YBEY, CHLOROPLASTIC"/>
    <property type="match status" value="1"/>
</dbReference>
<dbReference type="InterPro" id="IPR023091">
    <property type="entry name" value="MetalPrtase_cat_dom_sf_prd"/>
</dbReference>
<evidence type="ECO:0000256" key="2">
    <source>
        <dbReference type="ARBA" id="ARBA00022722"/>
    </source>
</evidence>
<keyword evidence="9" id="KW-1185">Reference proteome</keyword>
<comment type="caution">
    <text evidence="8">The sequence shown here is derived from an EMBL/GenBank/DDBJ whole genome shotgun (WGS) entry which is preliminary data.</text>
</comment>
<dbReference type="EMBL" id="JAUSVS010000006">
    <property type="protein sequence ID" value="MDQ0465204.1"/>
    <property type="molecule type" value="Genomic_DNA"/>
</dbReference>
<feature type="binding site" evidence="7">
    <location>
        <position position="106"/>
    </location>
    <ligand>
        <name>Zn(2+)</name>
        <dbReference type="ChEBI" id="CHEBI:29105"/>
        <note>catalytic</note>
    </ligand>
</feature>
<comment type="function">
    <text evidence="7">Single strand-specific metallo-endoribonuclease involved in late-stage 70S ribosome quality control and in maturation of the 3' terminus of the 16S rRNA.</text>
</comment>
<sequence>MIEVEIEDEAWTRALPQAEILVMVAADAALTGGGTVAVLLTSDDEVAALNQQFRGKAGPTNVLSFPAPPNPEDSRGDIALAYGVCAREAAEQGKSLADHLQHLVAHGVLHLLGYDHQTEAQAEAMEALERAILSGIGVSDPYA</sequence>
<evidence type="ECO:0000313" key="9">
    <source>
        <dbReference type="Proteomes" id="UP001228905"/>
    </source>
</evidence>
<dbReference type="PROSITE" id="PS01306">
    <property type="entry name" value="UPF0054"/>
    <property type="match status" value="1"/>
</dbReference>
<keyword evidence="4 7" id="KW-0255">Endonuclease</keyword>
<accession>A0ABU0IT76</accession>